<evidence type="ECO:0000313" key="2">
    <source>
        <dbReference type="EMBL" id="TQE11811.1"/>
    </source>
</evidence>
<proteinExistence type="predicted"/>
<organism evidence="2 3">
    <name type="scientific">Malus baccata</name>
    <name type="common">Siberian crab apple</name>
    <name type="synonym">Pyrus baccata</name>
    <dbReference type="NCBI Taxonomy" id="106549"/>
    <lineage>
        <taxon>Eukaryota</taxon>
        <taxon>Viridiplantae</taxon>
        <taxon>Streptophyta</taxon>
        <taxon>Embryophyta</taxon>
        <taxon>Tracheophyta</taxon>
        <taxon>Spermatophyta</taxon>
        <taxon>Magnoliopsida</taxon>
        <taxon>eudicotyledons</taxon>
        <taxon>Gunneridae</taxon>
        <taxon>Pentapetalae</taxon>
        <taxon>rosids</taxon>
        <taxon>fabids</taxon>
        <taxon>Rosales</taxon>
        <taxon>Rosaceae</taxon>
        <taxon>Amygdaloideae</taxon>
        <taxon>Maleae</taxon>
        <taxon>Malus</taxon>
    </lineage>
</organism>
<evidence type="ECO:0000256" key="1">
    <source>
        <dbReference type="SAM" id="MobiDB-lite"/>
    </source>
</evidence>
<feature type="region of interest" description="Disordered" evidence="1">
    <location>
        <begin position="1"/>
        <end position="29"/>
    </location>
</feature>
<dbReference type="SUPFAM" id="SSF54928">
    <property type="entry name" value="RNA-binding domain, RBD"/>
    <property type="match status" value="1"/>
</dbReference>
<comment type="caution">
    <text evidence="2">The sequence shown here is derived from an EMBL/GenBank/DDBJ whole genome shotgun (WGS) entry which is preliminary data.</text>
</comment>
<dbReference type="InterPro" id="IPR035979">
    <property type="entry name" value="RBD_domain_sf"/>
</dbReference>
<sequence>MTTLPREESGLPASELYERPRISGRSRKAPPCKHCQMCTHDESDCPSVDPNPVCVFCFVHNNCGFIGHWAGTCPYENGCAERPAPPARPKSVAYVNNCPPDIEQKELEELFGTVGPIFEAISVEEENIAGQLSLISIHEEYDGDEEEENMTLELKQRIAKEEENMRLELTQRIAIKLKGSISAAHKEDKYFLLILDDVPYEQSVKDIISELKTLPGLNDMSSFKVLITRDDGDKKRTAKEEHGEIQTLHSWLHSINRWNLVVDLEPKIFLDHFLAMEQITGGASTHQI</sequence>
<dbReference type="AlphaFoldDB" id="A0A540NLA4"/>
<protein>
    <submittedName>
        <fullName evidence="2">Uncharacterized protein</fullName>
    </submittedName>
</protein>
<accession>A0A540NLA4</accession>
<reference evidence="2 3" key="1">
    <citation type="journal article" date="2019" name="G3 (Bethesda)">
        <title>Sequencing of a Wild Apple (Malus baccata) Genome Unravels the Differences Between Cultivated and Wild Apple Species Regarding Disease Resistance and Cold Tolerance.</title>
        <authorList>
            <person name="Chen X."/>
        </authorList>
    </citation>
    <scope>NUCLEOTIDE SEQUENCE [LARGE SCALE GENOMIC DNA]</scope>
    <source>
        <strain evidence="3">cv. Shandingzi</strain>
        <tissue evidence="2">Leaves</tissue>
    </source>
</reference>
<dbReference type="EMBL" id="VIEB01000026">
    <property type="protein sequence ID" value="TQE11811.1"/>
    <property type="molecule type" value="Genomic_DNA"/>
</dbReference>
<dbReference type="Proteomes" id="UP000315295">
    <property type="component" value="Unassembled WGS sequence"/>
</dbReference>
<name>A0A540NLA4_MALBA</name>
<evidence type="ECO:0000313" key="3">
    <source>
        <dbReference type="Proteomes" id="UP000315295"/>
    </source>
</evidence>
<dbReference type="GO" id="GO:0003676">
    <property type="term" value="F:nucleic acid binding"/>
    <property type="evidence" value="ECO:0007669"/>
    <property type="project" value="InterPro"/>
</dbReference>
<gene>
    <name evidence="2" type="ORF">C1H46_002653</name>
</gene>
<dbReference type="STRING" id="106549.A0A540NLA4"/>
<keyword evidence="3" id="KW-1185">Reference proteome</keyword>